<feature type="domain" description="MAM" evidence="17">
    <location>
        <begin position="410"/>
        <end position="559"/>
    </location>
</feature>
<feature type="domain" description="Pentraxin (PTX)" evidence="19">
    <location>
        <begin position="620"/>
        <end position="813"/>
    </location>
</feature>
<dbReference type="CDD" id="cd00041">
    <property type="entry name" value="CUB"/>
    <property type="match status" value="1"/>
</dbReference>
<dbReference type="PROSITE" id="PS00289">
    <property type="entry name" value="PTX_1"/>
    <property type="match status" value="1"/>
</dbReference>
<comment type="subcellular location">
    <subcellularLocation>
        <location evidence="1">Cell membrane</location>
        <topology evidence="1">Multi-pass membrane protein</topology>
    </subcellularLocation>
</comment>
<dbReference type="InterPro" id="IPR000276">
    <property type="entry name" value="GPCR_Rhodpsn"/>
</dbReference>
<evidence type="ECO:0000256" key="13">
    <source>
        <dbReference type="PROSITE-ProRule" id="PRU00124"/>
    </source>
</evidence>
<dbReference type="SUPFAM" id="SSF49854">
    <property type="entry name" value="Spermadhesin, CUB domain"/>
    <property type="match status" value="1"/>
</dbReference>
<dbReference type="SUPFAM" id="SSF52058">
    <property type="entry name" value="L domain-like"/>
    <property type="match status" value="1"/>
</dbReference>
<sequence>MPLPWKQAYSNLDTCLQFKYKTQSIKVSSFSIKVYVVRPEGEKLLVWSIHGYQVGQSTLAKVSWISEENNKVRFECVAVTGVVIYDAMIKTSSCDLQPAFAKPGYNCTWDEFQCQNARCVKHRARCDGTTDCLDNSDEINCTCLQSQFQCPSGECLAAGKLCDGYKDCSDGSDENKHCTSRETSSEFQCVDGSFVSWSKTCKDSRVCQEETHQPSICESEQCPLNNLKCLSQTSEQVFCDSSFRGLCNFENGLCGMKHDFTCAFTWHSWKQRRTIVKNTLNFDHTTLSGKGNYLYLDSLKKPPGSKARLLSGAWRPPSEPACLQFWYYKNGVENGILNVYVITNSSDSLTWSQSDNIENRWIFVQISLHLSMSFMFAIEGVAGNDSINIGLDDVTLLDGNCSSAVVQGNPGCDFEGTKCDWIGDEDWKLSYISPTSFIRGKQTENREHFLYFTGNGTISTRFVNASYWKCLRFWYYIRDKRKTSSDSNSLHELEVFSANSNYSTLWSTSRTTKLWTYVQLPLISDKYNVMISFRGKVQFKGQAIVAIDDVSFSPERCKTIPFTANQNGCEKGEELSCWESTKGDTQWKFLPFKEDNDLRKQIRQQELPGTQTNATYHRILNGLYELHFGNNLNNVTLHDWLQRDLMSATLCVWIRTKRPGLQLTYKRKMECDGRIKIQLLFEDALLRTTVHGNEWNIPACLVDDKWHHVCVSWRSKDGLLRIYIDGESKHDELESSIFGLSMTGGGELDLGFTNGTPRISELNVWDHVIESKEIRRMSLGCANERGTAESWTNLISATLLQYSAILNQEDLSCQDREGNRLVLNITSTNKTTLQERLMSPWFNRSAAGHGKCVKFRFMFAGHGARSLHFVQKTFKDLAPTPIWAGNRIGNVDSLWQYGQVSITGTKSHQLVFEGKLDSKHAGYIAVGGLYVTPGYCAIQPPNAYRGCNITRKGIKSGSILTPQYPGYYTNNARCQWHLTVPRGHVIRLEFLYFDLEYHPRCSNDYVEVRDGLSKSSSLIGRFCGHTIPTSMESSGRGLSIIFASNDRVMGGGFKAWYRARRVQDNCRFQKGCPRCCTCFQTADNLLFGIESKDNDRLEVVPKKIPSRTSIVLFKGNSISSLHYHDFQPMTLKQLLQYIDLSQNLIFNIDRSVFHNMSSLKTLRLNGNFIRDISPGTLAGLRFLRTLDLGDNLLSKVRGDTFGDLDNLHILSLRANVITSIEGATFSKTSQLTHLYLQENRISHIEDGLFQALKQLKVLYLKNNNLKTFTSLTFQGLQNLRIMHLQYNSLMESTISQGVFKDLTDLRELEIDKFILCCYAQKAIKDLECRSVDQNKFSSCEDMMKYPEIRACLWLLGILAFCGNLSALIWRAVVPDDNRVQSILLSNLAMADFLMGIYLLILAVLDTMWKGEYFEHDVSWRNSLACQFAGAISMLSSEVSVVMLTATTADRLICVVFALRCKRLTVKSAYIVCLCVWVVGIVISVLPIIGIEYFHDTSSEISFFSRSAVCLPLQLSREKPAGWEYAVAIFIILNFCSFVFILVAYIAIYWTMVKLAGSSASRHMQQESARVNRLFVIVLTDFCCWMPVIIMSILSLTGNFDDLQGLVYVWVAVFVLPLNSSVNPILYTLSTSRAKSQFRTICSTIFIWRKSRNPLKKKTRIQDDSTRNISPLSF</sequence>
<dbReference type="EMBL" id="MU825924">
    <property type="protein sequence ID" value="KAJ7382428.1"/>
    <property type="molecule type" value="Genomic_DNA"/>
</dbReference>
<dbReference type="GO" id="GO:0007189">
    <property type="term" value="P:adenylate cyclase-activating G protein-coupled receptor signaling pathway"/>
    <property type="evidence" value="ECO:0007669"/>
    <property type="project" value="TreeGrafter"/>
</dbReference>
<evidence type="ECO:0000256" key="9">
    <source>
        <dbReference type="ARBA" id="ARBA00023157"/>
    </source>
</evidence>
<dbReference type="InterPro" id="IPR000998">
    <property type="entry name" value="MAM_dom"/>
</dbReference>
<dbReference type="InterPro" id="IPR000859">
    <property type="entry name" value="CUB_dom"/>
</dbReference>
<evidence type="ECO:0000256" key="14">
    <source>
        <dbReference type="PROSITE-ProRule" id="PRU01172"/>
    </source>
</evidence>
<dbReference type="Pfam" id="PF00431">
    <property type="entry name" value="CUB"/>
    <property type="match status" value="1"/>
</dbReference>
<keyword evidence="9 13" id="KW-1015">Disulfide bond</keyword>
<dbReference type="PROSITE" id="PS01209">
    <property type="entry name" value="LDLRA_1"/>
    <property type="match status" value="1"/>
</dbReference>
<dbReference type="PANTHER" id="PTHR24372:SF77">
    <property type="entry name" value="G-PROTEIN COUPLED RECEPTORS FAMILY 1 PROFILE DOMAIN-CONTAINING PROTEIN"/>
    <property type="match status" value="1"/>
</dbReference>
<dbReference type="SUPFAM" id="SSF81321">
    <property type="entry name" value="Family A G protein-coupled receptor-like"/>
    <property type="match status" value="1"/>
</dbReference>
<reference evidence="20" key="1">
    <citation type="submission" date="2023-01" db="EMBL/GenBank/DDBJ databases">
        <title>Genome assembly of the deep-sea coral Lophelia pertusa.</title>
        <authorList>
            <person name="Herrera S."/>
            <person name="Cordes E."/>
        </authorList>
    </citation>
    <scope>NUCLEOTIDE SEQUENCE</scope>
    <source>
        <strain evidence="20">USNM1676648</strain>
        <tissue evidence="20">Polyp</tissue>
    </source>
</reference>
<dbReference type="PRINTS" id="PR00373">
    <property type="entry name" value="GLYCHORMONER"/>
</dbReference>
<dbReference type="InterPro" id="IPR003591">
    <property type="entry name" value="Leu-rich_rpt_typical-subtyp"/>
</dbReference>
<dbReference type="GO" id="GO:0009755">
    <property type="term" value="P:hormone-mediated signaling pathway"/>
    <property type="evidence" value="ECO:0007669"/>
    <property type="project" value="TreeGrafter"/>
</dbReference>
<organism evidence="20 21">
    <name type="scientific">Desmophyllum pertusum</name>
    <dbReference type="NCBI Taxonomy" id="174260"/>
    <lineage>
        <taxon>Eukaryota</taxon>
        <taxon>Metazoa</taxon>
        <taxon>Cnidaria</taxon>
        <taxon>Anthozoa</taxon>
        <taxon>Hexacorallia</taxon>
        <taxon>Scleractinia</taxon>
        <taxon>Caryophylliina</taxon>
        <taxon>Caryophylliidae</taxon>
        <taxon>Desmophyllum</taxon>
    </lineage>
</organism>
<dbReference type="SUPFAM" id="SSF57424">
    <property type="entry name" value="LDL receptor-like module"/>
    <property type="match status" value="2"/>
</dbReference>
<dbReference type="InterPro" id="IPR001759">
    <property type="entry name" value="PTX_dom"/>
</dbReference>
<feature type="transmembrane region" description="Helical" evidence="15">
    <location>
        <begin position="1384"/>
        <end position="1404"/>
    </location>
</feature>
<dbReference type="InterPro" id="IPR017452">
    <property type="entry name" value="GPCR_Rhodpsn_7TM"/>
</dbReference>
<protein>
    <recommendedName>
        <fullName evidence="22">G-protein coupled receptor GRL101</fullName>
    </recommendedName>
</protein>
<dbReference type="Proteomes" id="UP001163046">
    <property type="component" value="Unassembled WGS sequence"/>
</dbReference>
<keyword evidence="4 15" id="KW-0812">Transmembrane</keyword>
<dbReference type="PANTHER" id="PTHR24372">
    <property type="entry name" value="GLYCOPROTEIN HORMONE RECEPTOR"/>
    <property type="match status" value="1"/>
</dbReference>
<dbReference type="InterPro" id="IPR030476">
    <property type="entry name" value="Pentaxin_CS"/>
</dbReference>
<evidence type="ECO:0000256" key="8">
    <source>
        <dbReference type="ARBA" id="ARBA00023136"/>
    </source>
</evidence>
<dbReference type="InterPro" id="IPR002131">
    <property type="entry name" value="Gphrmn_rcpt_fam"/>
</dbReference>
<dbReference type="CDD" id="cd15137">
    <property type="entry name" value="7tmA_Relaxin_R"/>
    <property type="match status" value="1"/>
</dbReference>
<evidence type="ECO:0000259" key="16">
    <source>
        <dbReference type="PROSITE" id="PS01180"/>
    </source>
</evidence>
<dbReference type="CDD" id="cd00112">
    <property type="entry name" value="LDLa"/>
    <property type="match status" value="2"/>
</dbReference>
<dbReference type="Gene3D" id="2.60.120.290">
    <property type="entry name" value="Spermadhesin, CUB domain"/>
    <property type="match status" value="1"/>
</dbReference>
<dbReference type="Pfam" id="PF00629">
    <property type="entry name" value="MAM"/>
    <property type="match status" value="3"/>
</dbReference>
<dbReference type="PROSITE" id="PS50068">
    <property type="entry name" value="LDLRA_2"/>
    <property type="match status" value="2"/>
</dbReference>
<dbReference type="GO" id="GO:0005886">
    <property type="term" value="C:plasma membrane"/>
    <property type="evidence" value="ECO:0007669"/>
    <property type="project" value="UniProtKB-SubCell"/>
</dbReference>
<feature type="disulfide bond" evidence="14">
    <location>
        <begin position="651"/>
        <end position="710"/>
    </location>
</feature>
<dbReference type="InterPro" id="IPR023415">
    <property type="entry name" value="LDLR_class-A_CS"/>
</dbReference>
<evidence type="ECO:0000256" key="2">
    <source>
        <dbReference type="ARBA" id="ARBA00022475"/>
    </source>
</evidence>
<evidence type="ECO:0000256" key="5">
    <source>
        <dbReference type="ARBA" id="ARBA00022737"/>
    </source>
</evidence>
<dbReference type="SMART" id="SM00369">
    <property type="entry name" value="LRR_TYP"/>
    <property type="match status" value="7"/>
</dbReference>
<dbReference type="CDD" id="cd06263">
    <property type="entry name" value="MAM"/>
    <property type="match status" value="1"/>
</dbReference>
<keyword evidence="10" id="KW-0675">Receptor</keyword>
<evidence type="ECO:0000313" key="21">
    <source>
        <dbReference type="Proteomes" id="UP001163046"/>
    </source>
</evidence>
<dbReference type="GO" id="GO:0016500">
    <property type="term" value="F:protein-hormone receptor activity"/>
    <property type="evidence" value="ECO:0007669"/>
    <property type="project" value="InterPro"/>
</dbReference>
<keyword evidence="2" id="KW-1003">Cell membrane</keyword>
<feature type="transmembrane region" description="Helical" evidence="15">
    <location>
        <begin position="1606"/>
        <end position="1628"/>
    </location>
</feature>
<feature type="disulfide bond" evidence="13">
    <location>
        <begin position="143"/>
        <end position="155"/>
    </location>
</feature>
<feature type="transmembrane region" description="Helical" evidence="15">
    <location>
        <begin position="1352"/>
        <end position="1372"/>
    </location>
</feature>
<dbReference type="SMART" id="SM00192">
    <property type="entry name" value="LDLa"/>
    <property type="match status" value="2"/>
</dbReference>
<dbReference type="PROSITE" id="PS51450">
    <property type="entry name" value="LRR"/>
    <property type="match status" value="3"/>
</dbReference>
<evidence type="ECO:0000256" key="12">
    <source>
        <dbReference type="PROSITE-ProRule" id="PRU00059"/>
    </source>
</evidence>
<feature type="domain" description="G-protein coupled receptors family 1 profile" evidence="18">
    <location>
        <begin position="1362"/>
        <end position="1626"/>
    </location>
</feature>
<feature type="domain" description="MAM" evidence="17">
    <location>
        <begin position="781"/>
        <end position="938"/>
    </location>
</feature>
<dbReference type="Pfam" id="PF00001">
    <property type="entry name" value="7tm_1"/>
    <property type="match status" value="1"/>
</dbReference>
<feature type="disulfide bond" evidence="13">
    <location>
        <begin position="107"/>
        <end position="119"/>
    </location>
</feature>
<dbReference type="PROSITE" id="PS50060">
    <property type="entry name" value="MAM_2"/>
    <property type="match status" value="3"/>
</dbReference>
<evidence type="ECO:0000256" key="15">
    <source>
        <dbReference type="SAM" id="Phobius"/>
    </source>
</evidence>
<dbReference type="Gene3D" id="4.10.400.10">
    <property type="entry name" value="Low-density Lipoprotein Receptor"/>
    <property type="match status" value="2"/>
</dbReference>
<feature type="disulfide bond" evidence="13">
    <location>
        <begin position="126"/>
        <end position="141"/>
    </location>
</feature>
<proteinExistence type="predicted"/>
<dbReference type="Pfam" id="PF13385">
    <property type="entry name" value="Laminin_G_3"/>
    <property type="match status" value="1"/>
</dbReference>
<dbReference type="GO" id="GO:0008528">
    <property type="term" value="F:G protein-coupled peptide receptor activity"/>
    <property type="evidence" value="ECO:0007669"/>
    <property type="project" value="TreeGrafter"/>
</dbReference>
<dbReference type="InterPro" id="IPR032675">
    <property type="entry name" value="LRR_dom_sf"/>
</dbReference>
<feature type="disulfide bond" evidence="12">
    <location>
        <begin position="947"/>
        <end position="974"/>
    </location>
</feature>
<feature type="disulfide bond" evidence="13">
    <location>
        <begin position="150"/>
        <end position="168"/>
    </location>
</feature>
<keyword evidence="7" id="KW-0297">G-protein coupled receptor</keyword>
<dbReference type="OrthoDB" id="5977355at2759"/>
<feature type="transmembrane region" description="Helical" evidence="15">
    <location>
        <begin position="1524"/>
        <end position="1552"/>
    </location>
</feature>
<feature type="domain" description="CUB" evidence="16">
    <location>
        <begin position="947"/>
        <end position="1060"/>
    </location>
</feature>
<dbReference type="InterPro" id="IPR002172">
    <property type="entry name" value="LDrepeatLR_classA_rpt"/>
</dbReference>
<evidence type="ECO:0000256" key="3">
    <source>
        <dbReference type="ARBA" id="ARBA00022614"/>
    </source>
</evidence>
<feature type="transmembrane region" description="Helical" evidence="15">
    <location>
        <begin position="1470"/>
        <end position="1493"/>
    </location>
</feature>
<evidence type="ECO:0000256" key="7">
    <source>
        <dbReference type="ARBA" id="ARBA00023040"/>
    </source>
</evidence>
<dbReference type="InterPro" id="IPR036055">
    <property type="entry name" value="LDL_receptor-like_sf"/>
</dbReference>
<name>A0A9W9ZIM0_9CNID</name>
<keyword evidence="8 15" id="KW-0472">Membrane</keyword>
<keyword evidence="5" id="KW-0677">Repeat</keyword>
<evidence type="ECO:0000256" key="4">
    <source>
        <dbReference type="ARBA" id="ARBA00022692"/>
    </source>
</evidence>
<dbReference type="PROSITE" id="PS50262">
    <property type="entry name" value="G_PROTEIN_RECEP_F1_2"/>
    <property type="match status" value="1"/>
</dbReference>
<dbReference type="Gene3D" id="2.60.120.200">
    <property type="match status" value="4"/>
</dbReference>
<dbReference type="Pfam" id="PF13855">
    <property type="entry name" value="LRR_8"/>
    <property type="match status" value="2"/>
</dbReference>
<keyword evidence="11" id="KW-0807">Transducer</keyword>
<dbReference type="SMART" id="SM00159">
    <property type="entry name" value="PTX"/>
    <property type="match status" value="1"/>
</dbReference>
<evidence type="ECO:0000256" key="6">
    <source>
        <dbReference type="ARBA" id="ARBA00022989"/>
    </source>
</evidence>
<feature type="disulfide bond" evidence="13">
    <location>
        <begin position="114"/>
        <end position="132"/>
    </location>
</feature>
<dbReference type="InterPro" id="IPR001611">
    <property type="entry name" value="Leu-rich_rpt"/>
</dbReference>
<feature type="domain" description="MAM" evidence="17">
    <location>
        <begin position="245"/>
        <end position="403"/>
    </location>
</feature>
<evidence type="ECO:0008006" key="22">
    <source>
        <dbReference type="Google" id="ProtNLM"/>
    </source>
</evidence>
<comment type="caution">
    <text evidence="13">Lacks conserved residue(s) required for the propagation of feature annotation.</text>
</comment>
<evidence type="ECO:0000259" key="18">
    <source>
        <dbReference type="PROSITE" id="PS50262"/>
    </source>
</evidence>
<evidence type="ECO:0000259" key="19">
    <source>
        <dbReference type="PROSITE" id="PS51828"/>
    </source>
</evidence>
<dbReference type="Gene3D" id="3.80.10.10">
    <property type="entry name" value="Ribonuclease Inhibitor"/>
    <property type="match status" value="1"/>
</dbReference>
<dbReference type="PROSITE" id="PS51828">
    <property type="entry name" value="PTX_2"/>
    <property type="match status" value="1"/>
</dbReference>
<dbReference type="PROSITE" id="PS01180">
    <property type="entry name" value="CUB"/>
    <property type="match status" value="1"/>
</dbReference>
<keyword evidence="3" id="KW-0433">Leucine-rich repeat</keyword>
<dbReference type="InterPro" id="IPR035914">
    <property type="entry name" value="Sperma_CUB_dom_sf"/>
</dbReference>
<evidence type="ECO:0000256" key="1">
    <source>
        <dbReference type="ARBA" id="ARBA00004651"/>
    </source>
</evidence>
<dbReference type="SMART" id="SM00137">
    <property type="entry name" value="MAM"/>
    <property type="match status" value="1"/>
</dbReference>
<evidence type="ECO:0000256" key="10">
    <source>
        <dbReference type="ARBA" id="ARBA00023170"/>
    </source>
</evidence>
<gene>
    <name evidence="20" type="ORF">OS493_035077</name>
</gene>
<dbReference type="SMART" id="SM00365">
    <property type="entry name" value="LRR_SD22"/>
    <property type="match status" value="4"/>
</dbReference>
<dbReference type="SUPFAM" id="SSF49899">
    <property type="entry name" value="Concanavalin A-like lectins/glucanases"/>
    <property type="match status" value="4"/>
</dbReference>
<keyword evidence="21" id="KW-1185">Reference proteome</keyword>
<dbReference type="SMART" id="SM00042">
    <property type="entry name" value="CUB"/>
    <property type="match status" value="1"/>
</dbReference>
<dbReference type="Gene3D" id="1.20.1070.10">
    <property type="entry name" value="Rhodopsin 7-helix transmembrane proteins"/>
    <property type="match status" value="1"/>
</dbReference>
<dbReference type="InterPro" id="IPR013320">
    <property type="entry name" value="ConA-like_dom_sf"/>
</dbReference>
<dbReference type="FunFam" id="2.60.120.290:FF:000013">
    <property type="entry name" value="Membrane frizzled-related protein"/>
    <property type="match status" value="1"/>
</dbReference>
<dbReference type="Pfam" id="PF00057">
    <property type="entry name" value="Ldl_recept_a"/>
    <property type="match status" value="2"/>
</dbReference>
<evidence type="ECO:0000313" key="20">
    <source>
        <dbReference type="EMBL" id="KAJ7382428.1"/>
    </source>
</evidence>
<comment type="caution">
    <text evidence="20">The sequence shown here is derived from an EMBL/GenBank/DDBJ whole genome shotgun (WGS) entry which is preliminary data.</text>
</comment>
<feature type="transmembrane region" description="Helical" evidence="15">
    <location>
        <begin position="1573"/>
        <end position="1594"/>
    </location>
</feature>
<dbReference type="PRINTS" id="PR00237">
    <property type="entry name" value="GPCRRHODOPSN"/>
</dbReference>
<keyword evidence="6 15" id="KW-1133">Transmembrane helix</keyword>
<accession>A0A9W9ZIM0</accession>
<evidence type="ECO:0000256" key="11">
    <source>
        <dbReference type="ARBA" id="ARBA00023224"/>
    </source>
</evidence>
<evidence type="ECO:0000259" key="17">
    <source>
        <dbReference type="PROSITE" id="PS50060"/>
    </source>
</evidence>